<proteinExistence type="inferred from homology"/>
<comment type="subcellular location">
    <subcellularLocation>
        <location evidence="1 7">Nucleus</location>
    </subcellularLocation>
</comment>
<dbReference type="STRING" id="45286.A0A125RE06"/>
<dbReference type="GO" id="GO:0000398">
    <property type="term" value="P:mRNA splicing, via spliceosome"/>
    <property type="evidence" value="ECO:0007669"/>
    <property type="project" value="UniProtKB-UniRule"/>
</dbReference>
<evidence type="ECO:0000313" key="8">
    <source>
        <dbReference type="EMBL" id="AMD19075.1"/>
    </source>
</evidence>
<dbReference type="PANTHER" id="PTHR23142">
    <property type="entry name" value="PRE-MRNA-SPLICING FACTOR 38A-RELATED"/>
    <property type="match status" value="1"/>
</dbReference>
<keyword evidence="9" id="KW-1185">Reference proteome</keyword>
<evidence type="ECO:0000256" key="6">
    <source>
        <dbReference type="ARBA" id="ARBA00023242"/>
    </source>
</evidence>
<keyword evidence="4 7" id="KW-0747">Spliceosome</keyword>
<evidence type="ECO:0000256" key="5">
    <source>
        <dbReference type="ARBA" id="ARBA00023187"/>
    </source>
</evidence>
<evidence type="ECO:0000256" key="7">
    <source>
        <dbReference type="RuleBase" id="RU367025"/>
    </source>
</evidence>
<evidence type="ECO:0000256" key="4">
    <source>
        <dbReference type="ARBA" id="ARBA00022728"/>
    </source>
</evidence>
<evidence type="ECO:0000256" key="3">
    <source>
        <dbReference type="ARBA" id="ARBA00022664"/>
    </source>
</evidence>
<sequence length="260" mass="30033">MPQEFHIQSNISDKQLNHQSTSLVIPQITRLRIHSSMYYKIKLDRRSLRGDTMKQVLKVLVNDFGRCYDQSASMINVCGNVEFKCMLMKIIEICPTWAQVCEILQLGSELHKQYLFNDKYIVALLLVYLRIQYYYLPDSKSDERGALQDVDSTGKITTRKIKAIYKNFLCDFRKLKSINFEVDCWSSSMQKNVCIYHLDEIIDRLCTEDNIWGVPLGKCQWAANIIEDESGSEFEDESDISDVENSSAVANVNNYDSSSN</sequence>
<keyword evidence="5 7" id="KW-0508">mRNA splicing</keyword>
<comment type="similarity">
    <text evidence="2 7">Belongs to the PRP38 family.</text>
</comment>
<evidence type="ECO:0000313" key="9">
    <source>
        <dbReference type="Proteomes" id="UP000243052"/>
    </source>
</evidence>
<protein>
    <recommendedName>
        <fullName evidence="7">Pre-mRNA-splicing factor 38</fullName>
    </recommendedName>
</protein>
<dbReference type="Proteomes" id="UP000243052">
    <property type="component" value="Chromosome ii"/>
</dbReference>
<gene>
    <name evidence="8" type="ORF">AW171_hschr2885</name>
</gene>
<comment type="function">
    <text evidence="7">Required for pre-mRNA splicing.</text>
</comment>
<dbReference type="OrthoDB" id="190958at2759"/>
<accession>A0A125RE06</accession>
<dbReference type="GO" id="GO:0005681">
    <property type="term" value="C:spliceosomal complex"/>
    <property type="evidence" value="ECO:0007669"/>
    <property type="project" value="UniProtKB-KW"/>
</dbReference>
<dbReference type="Pfam" id="PF03371">
    <property type="entry name" value="PRP38"/>
    <property type="match status" value="1"/>
</dbReference>
<keyword evidence="3 7" id="KW-0507">mRNA processing</keyword>
<organism evidence="8 9">
    <name type="scientific">Eremothecium sinecaudum</name>
    <dbReference type="NCBI Taxonomy" id="45286"/>
    <lineage>
        <taxon>Eukaryota</taxon>
        <taxon>Fungi</taxon>
        <taxon>Dikarya</taxon>
        <taxon>Ascomycota</taxon>
        <taxon>Saccharomycotina</taxon>
        <taxon>Saccharomycetes</taxon>
        <taxon>Saccharomycetales</taxon>
        <taxon>Saccharomycetaceae</taxon>
        <taxon>Eremothecium</taxon>
    </lineage>
</organism>
<keyword evidence="6 7" id="KW-0539">Nucleus</keyword>
<dbReference type="EMBL" id="CP014242">
    <property type="protein sequence ID" value="AMD19075.1"/>
    <property type="molecule type" value="Genomic_DNA"/>
</dbReference>
<dbReference type="RefSeq" id="XP_017986071.1">
    <property type="nucleotide sequence ID" value="XM_018130582.1"/>
</dbReference>
<dbReference type="InterPro" id="IPR005037">
    <property type="entry name" value="PRP38"/>
</dbReference>
<evidence type="ECO:0000256" key="2">
    <source>
        <dbReference type="ARBA" id="ARBA00006164"/>
    </source>
</evidence>
<name>A0A125RE06_9SACH</name>
<dbReference type="GeneID" id="28722533"/>
<dbReference type="AlphaFoldDB" id="A0A125RE06"/>
<evidence type="ECO:0000256" key="1">
    <source>
        <dbReference type="ARBA" id="ARBA00004123"/>
    </source>
</evidence>
<reference evidence="8 9" key="1">
    <citation type="submission" date="2016-01" db="EMBL/GenBank/DDBJ databases">
        <title>Genome sequence of the yeast Holleya sinecauda.</title>
        <authorList>
            <person name="Dietrich F.S."/>
        </authorList>
    </citation>
    <scope>NUCLEOTIDE SEQUENCE [LARGE SCALE GENOMIC DNA]</scope>
    <source>
        <strain evidence="8 9">ATCC 58844</strain>
    </source>
</reference>